<evidence type="ECO:0000256" key="2">
    <source>
        <dbReference type="ARBA" id="ARBA00003483"/>
    </source>
</evidence>
<dbReference type="EMBL" id="JAVREH010000005">
    <property type="protein sequence ID" value="MDT0260812.1"/>
    <property type="molecule type" value="Genomic_DNA"/>
</dbReference>
<dbReference type="Proteomes" id="UP001183176">
    <property type="component" value="Unassembled WGS sequence"/>
</dbReference>
<evidence type="ECO:0000256" key="1">
    <source>
        <dbReference type="ARBA" id="ARBA00001933"/>
    </source>
</evidence>
<keyword evidence="6" id="KW-0963">Cytoplasm</keyword>
<evidence type="ECO:0000256" key="14">
    <source>
        <dbReference type="ARBA" id="ARBA00047630"/>
    </source>
</evidence>
<dbReference type="Pfam" id="PF00266">
    <property type="entry name" value="Aminotran_5"/>
    <property type="match status" value="1"/>
</dbReference>
<evidence type="ECO:0000259" key="16">
    <source>
        <dbReference type="Pfam" id="PF00266"/>
    </source>
</evidence>
<dbReference type="NCBIfam" id="TIGR01366">
    <property type="entry name" value="serC_3"/>
    <property type="match status" value="1"/>
</dbReference>
<evidence type="ECO:0000256" key="10">
    <source>
        <dbReference type="ARBA" id="ARBA00022898"/>
    </source>
</evidence>
<evidence type="ECO:0000256" key="8">
    <source>
        <dbReference type="ARBA" id="ARBA00022605"/>
    </source>
</evidence>
<evidence type="ECO:0000256" key="3">
    <source>
        <dbReference type="ARBA" id="ARBA00005099"/>
    </source>
</evidence>
<comment type="caution">
    <text evidence="17">The sequence shown here is derived from an EMBL/GenBank/DDBJ whole genome shotgun (WGS) entry which is preliminary data.</text>
</comment>
<dbReference type="InterPro" id="IPR000192">
    <property type="entry name" value="Aminotrans_V_dom"/>
</dbReference>
<dbReference type="InterPro" id="IPR015424">
    <property type="entry name" value="PyrdxlP-dep_Trfase"/>
</dbReference>
<accession>A0ABU2J751</accession>
<sequence>MTSATPLLLPAELLPRDGRFGSGPSKVPPELLRSFAERGGKVMGTSHRQPPVKSLVGRVRAGLSTLFRLPSGYQVVLGNGGSTTFWDAAAFGLIQERSQHVSIGEFSAKFAAVTRGAPFLAEPSVRRAEPGSAVAAEAEAGVDTYAWPQNETSTGVMLDVRRVAGAEDALHLIDATSAAAGLPVDARQSDVYYFAPQKGFAGEGGLWLAFFSPAALERAARIKASGRWIPPSLDLTIAIENSAKDQTYNTPAIATLWLLAHRIEDLIDRGGLSYAIGRSADSAERLYSWADSSPFATPFVAEPALRSSVVGTIDFAPEVDAAALARALRRNGVVDTEPYRGLARNQLRIGMYPAVDPDDVSALTACIDWLVPRLG</sequence>
<dbReference type="PIRSF" id="PIRSF000525">
    <property type="entry name" value="SerC"/>
    <property type="match status" value="1"/>
</dbReference>
<dbReference type="InterPro" id="IPR006272">
    <property type="entry name" value="Pser_aminoTfrase_mycobac"/>
</dbReference>
<keyword evidence="9 17" id="KW-0808">Transferase</keyword>
<comment type="cofactor">
    <cofactor evidence="1">
        <name>pyridoxal 5'-phosphate</name>
        <dbReference type="ChEBI" id="CHEBI:597326"/>
    </cofactor>
</comment>
<dbReference type="SUPFAM" id="SSF53383">
    <property type="entry name" value="PLP-dependent transferases"/>
    <property type="match status" value="1"/>
</dbReference>
<dbReference type="Gene3D" id="3.90.1150.10">
    <property type="entry name" value="Aspartate Aminotransferase, domain 1"/>
    <property type="match status" value="1"/>
</dbReference>
<comment type="similarity">
    <text evidence="4">Belongs to the class-V pyridoxal-phosphate-dependent aminotransferase family. SerC subfamily.</text>
</comment>
<keyword evidence="11" id="KW-0664">Pyridoxine biosynthesis</keyword>
<comment type="catalytic activity">
    <reaction evidence="14">
        <text>4-(phosphooxy)-L-threonine + 2-oxoglutarate = (R)-3-hydroxy-2-oxo-4-phosphooxybutanoate + L-glutamate</text>
        <dbReference type="Rhea" id="RHEA:16573"/>
        <dbReference type="ChEBI" id="CHEBI:16810"/>
        <dbReference type="ChEBI" id="CHEBI:29985"/>
        <dbReference type="ChEBI" id="CHEBI:58452"/>
        <dbReference type="ChEBI" id="CHEBI:58538"/>
        <dbReference type="EC" id="2.6.1.52"/>
    </reaction>
</comment>
<dbReference type="InterPro" id="IPR022278">
    <property type="entry name" value="Pser_aminoTfrase"/>
</dbReference>
<dbReference type="InterPro" id="IPR015421">
    <property type="entry name" value="PyrdxlP-dep_Trfase_major"/>
</dbReference>
<dbReference type="InterPro" id="IPR015422">
    <property type="entry name" value="PyrdxlP-dep_Trfase_small"/>
</dbReference>
<organism evidence="17 18">
    <name type="scientific">Jatrophihabitans lederbergiae</name>
    <dbReference type="NCBI Taxonomy" id="3075547"/>
    <lineage>
        <taxon>Bacteria</taxon>
        <taxon>Bacillati</taxon>
        <taxon>Actinomycetota</taxon>
        <taxon>Actinomycetes</taxon>
        <taxon>Jatrophihabitantales</taxon>
        <taxon>Jatrophihabitantaceae</taxon>
        <taxon>Jatrophihabitans</taxon>
    </lineage>
</organism>
<comment type="function">
    <text evidence="2">Catalyzes the reversible conversion of 3-phosphohydroxypyruvate to phosphoserine and of 3-hydroxy-2-oxo-4-phosphonooxybutanoate to phosphohydroxythreonine.</text>
</comment>
<evidence type="ECO:0000256" key="4">
    <source>
        <dbReference type="ARBA" id="ARBA00006904"/>
    </source>
</evidence>
<evidence type="ECO:0000256" key="6">
    <source>
        <dbReference type="ARBA" id="ARBA00022490"/>
    </source>
</evidence>
<evidence type="ECO:0000256" key="5">
    <source>
        <dbReference type="ARBA" id="ARBA00013030"/>
    </source>
</evidence>
<dbReference type="RefSeq" id="WP_311421969.1">
    <property type="nucleotide sequence ID" value="NZ_JAVREH010000005.1"/>
</dbReference>
<dbReference type="PANTHER" id="PTHR21152">
    <property type="entry name" value="AMINOTRANSFERASE CLASS V"/>
    <property type="match status" value="1"/>
</dbReference>
<evidence type="ECO:0000256" key="7">
    <source>
        <dbReference type="ARBA" id="ARBA00022576"/>
    </source>
</evidence>
<keyword evidence="8" id="KW-0028">Amino-acid biosynthesis</keyword>
<evidence type="ECO:0000313" key="18">
    <source>
        <dbReference type="Proteomes" id="UP001183176"/>
    </source>
</evidence>
<dbReference type="PANTHER" id="PTHR21152:SF40">
    <property type="entry name" value="ALANINE--GLYOXYLATE AMINOTRANSFERASE"/>
    <property type="match status" value="1"/>
</dbReference>
<comment type="catalytic activity">
    <reaction evidence="15">
        <text>O-phospho-L-serine + 2-oxoglutarate = 3-phosphooxypyruvate + L-glutamate</text>
        <dbReference type="Rhea" id="RHEA:14329"/>
        <dbReference type="ChEBI" id="CHEBI:16810"/>
        <dbReference type="ChEBI" id="CHEBI:18110"/>
        <dbReference type="ChEBI" id="CHEBI:29985"/>
        <dbReference type="ChEBI" id="CHEBI:57524"/>
        <dbReference type="EC" id="2.6.1.52"/>
    </reaction>
</comment>
<comment type="pathway">
    <text evidence="3">Amino-acid biosynthesis; L-serine biosynthesis; L-serine from 3-phospho-D-glycerate: step 2/3.</text>
</comment>
<protein>
    <recommendedName>
        <fullName evidence="5">phosphoserine transaminase</fullName>
        <ecNumber evidence="5">2.6.1.52</ecNumber>
    </recommendedName>
    <alternativeName>
        <fullName evidence="13">Phosphohydroxythreonine aminotransferase</fullName>
    </alternativeName>
</protein>
<keyword evidence="7 17" id="KW-0032">Aminotransferase</keyword>
<feature type="domain" description="Aminotransferase class V" evidence="16">
    <location>
        <begin position="148"/>
        <end position="334"/>
    </location>
</feature>
<keyword evidence="12" id="KW-0718">Serine biosynthesis</keyword>
<keyword evidence="10" id="KW-0663">Pyridoxal phosphate</keyword>
<reference evidence="18" key="1">
    <citation type="submission" date="2023-07" db="EMBL/GenBank/DDBJ databases">
        <title>30 novel species of actinomycetes from the DSMZ collection.</title>
        <authorList>
            <person name="Nouioui I."/>
        </authorList>
    </citation>
    <scope>NUCLEOTIDE SEQUENCE [LARGE SCALE GENOMIC DNA]</scope>
    <source>
        <strain evidence="18">DSM 44399</strain>
    </source>
</reference>
<evidence type="ECO:0000256" key="11">
    <source>
        <dbReference type="ARBA" id="ARBA00023096"/>
    </source>
</evidence>
<dbReference type="GO" id="GO:0004648">
    <property type="term" value="F:O-phospho-L-serine:2-oxoglutarate aminotransferase activity"/>
    <property type="evidence" value="ECO:0007669"/>
    <property type="project" value="UniProtKB-EC"/>
</dbReference>
<evidence type="ECO:0000313" key="17">
    <source>
        <dbReference type="EMBL" id="MDT0260812.1"/>
    </source>
</evidence>
<evidence type="ECO:0000256" key="15">
    <source>
        <dbReference type="ARBA" id="ARBA00049007"/>
    </source>
</evidence>
<evidence type="ECO:0000256" key="9">
    <source>
        <dbReference type="ARBA" id="ARBA00022679"/>
    </source>
</evidence>
<name>A0ABU2J751_9ACTN</name>
<dbReference type="Gene3D" id="3.40.640.10">
    <property type="entry name" value="Type I PLP-dependent aspartate aminotransferase-like (Major domain)"/>
    <property type="match status" value="1"/>
</dbReference>
<evidence type="ECO:0000256" key="13">
    <source>
        <dbReference type="ARBA" id="ARBA00031421"/>
    </source>
</evidence>
<proteinExistence type="inferred from homology"/>
<keyword evidence="18" id="KW-1185">Reference proteome</keyword>
<evidence type="ECO:0000256" key="12">
    <source>
        <dbReference type="ARBA" id="ARBA00023299"/>
    </source>
</evidence>
<dbReference type="EC" id="2.6.1.52" evidence="5"/>
<gene>
    <name evidence="17" type="primary">serC</name>
    <name evidence="17" type="ORF">RM423_05330</name>
</gene>